<gene>
    <name evidence="10" type="ORF">GCM10022226_25850</name>
</gene>
<evidence type="ECO:0000256" key="5">
    <source>
        <dbReference type="ARBA" id="ARBA00023315"/>
    </source>
</evidence>
<evidence type="ECO:0000256" key="1">
    <source>
        <dbReference type="ARBA" id="ARBA00001938"/>
    </source>
</evidence>
<dbReference type="Proteomes" id="UP001500888">
    <property type="component" value="Unassembled WGS sequence"/>
</dbReference>
<keyword evidence="11" id="KW-1185">Reference proteome</keyword>
<dbReference type="InterPro" id="IPR011053">
    <property type="entry name" value="Single_hybrid_motif"/>
</dbReference>
<reference evidence="11" key="1">
    <citation type="journal article" date="2019" name="Int. J. Syst. Evol. Microbiol.">
        <title>The Global Catalogue of Microorganisms (GCM) 10K type strain sequencing project: providing services to taxonomists for standard genome sequencing and annotation.</title>
        <authorList>
            <consortium name="The Broad Institute Genomics Platform"/>
            <consortium name="The Broad Institute Genome Sequencing Center for Infectious Disease"/>
            <person name="Wu L."/>
            <person name="Ma J."/>
        </authorList>
    </citation>
    <scope>NUCLEOTIDE SEQUENCE [LARGE SCALE GENOMIC DNA]</scope>
    <source>
        <strain evidence="11">JCM 16908</strain>
    </source>
</reference>
<evidence type="ECO:0000313" key="11">
    <source>
        <dbReference type="Proteomes" id="UP001500888"/>
    </source>
</evidence>
<name>A0ABP7HUL4_9ACTN</name>
<evidence type="ECO:0000256" key="7">
    <source>
        <dbReference type="SAM" id="MobiDB-lite"/>
    </source>
</evidence>
<dbReference type="InterPro" id="IPR000089">
    <property type="entry name" value="Biotin_lipoyl"/>
</dbReference>
<evidence type="ECO:0000256" key="4">
    <source>
        <dbReference type="ARBA" id="ARBA00022823"/>
    </source>
</evidence>
<proteinExistence type="inferred from homology"/>
<keyword evidence="5 6" id="KW-0012">Acyltransferase</keyword>
<dbReference type="PANTHER" id="PTHR43178:SF5">
    <property type="entry name" value="LIPOAMIDE ACYLTRANSFERASE COMPONENT OF BRANCHED-CHAIN ALPHA-KETO ACID DEHYDROGENASE COMPLEX, MITOCHONDRIAL"/>
    <property type="match status" value="1"/>
</dbReference>
<accession>A0ABP7HUL4</accession>
<evidence type="ECO:0000256" key="6">
    <source>
        <dbReference type="RuleBase" id="RU003423"/>
    </source>
</evidence>
<evidence type="ECO:0000259" key="8">
    <source>
        <dbReference type="Pfam" id="PF00198"/>
    </source>
</evidence>
<feature type="domain" description="Lipoyl-binding" evidence="9">
    <location>
        <begin position="3"/>
        <end position="74"/>
    </location>
</feature>
<feature type="domain" description="2-oxoacid dehydrogenase acyltransferase catalytic" evidence="8">
    <location>
        <begin position="188"/>
        <end position="409"/>
    </location>
</feature>
<dbReference type="Pfam" id="PF00198">
    <property type="entry name" value="2-oxoacid_dh"/>
    <property type="match status" value="1"/>
</dbReference>
<comment type="similarity">
    <text evidence="2 6">Belongs to the 2-oxoacid dehydrogenase family.</text>
</comment>
<feature type="region of interest" description="Disordered" evidence="7">
    <location>
        <begin position="92"/>
        <end position="126"/>
    </location>
</feature>
<dbReference type="SUPFAM" id="SSF52777">
    <property type="entry name" value="CoA-dependent acyltransferases"/>
    <property type="match status" value="1"/>
</dbReference>
<dbReference type="RefSeq" id="WP_344938298.1">
    <property type="nucleotide sequence ID" value="NZ_BAAAZR010000004.1"/>
</dbReference>
<evidence type="ECO:0000256" key="2">
    <source>
        <dbReference type="ARBA" id="ARBA00007317"/>
    </source>
</evidence>
<dbReference type="InterPro" id="IPR050743">
    <property type="entry name" value="2-oxoacid_DH_E2_comp"/>
</dbReference>
<evidence type="ECO:0000313" key="10">
    <source>
        <dbReference type="EMBL" id="GAA3804794.1"/>
    </source>
</evidence>
<evidence type="ECO:0000256" key="3">
    <source>
        <dbReference type="ARBA" id="ARBA00022679"/>
    </source>
</evidence>
<feature type="region of interest" description="Disordered" evidence="7">
    <location>
        <begin position="408"/>
        <end position="438"/>
    </location>
</feature>
<dbReference type="InterPro" id="IPR003016">
    <property type="entry name" value="2-oxoA_DH_lipoyl-BS"/>
</dbReference>
<keyword evidence="4 6" id="KW-0450">Lipoyl</keyword>
<keyword evidence="3 6" id="KW-0808">Transferase</keyword>
<organism evidence="10 11">
    <name type="scientific">Sphaerisporangium flaviroseum</name>
    <dbReference type="NCBI Taxonomy" id="509199"/>
    <lineage>
        <taxon>Bacteria</taxon>
        <taxon>Bacillati</taxon>
        <taxon>Actinomycetota</taxon>
        <taxon>Actinomycetes</taxon>
        <taxon>Streptosporangiales</taxon>
        <taxon>Streptosporangiaceae</taxon>
        <taxon>Sphaerisporangium</taxon>
    </lineage>
</organism>
<comment type="caution">
    <text evidence="10">The sequence shown here is derived from an EMBL/GenBank/DDBJ whole genome shotgun (WGS) entry which is preliminary data.</text>
</comment>
<dbReference type="InterPro" id="IPR023213">
    <property type="entry name" value="CAT-like_dom_sf"/>
</dbReference>
<dbReference type="SUPFAM" id="SSF51230">
    <property type="entry name" value="Single hybrid motif"/>
    <property type="match status" value="1"/>
</dbReference>
<evidence type="ECO:0000259" key="9">
    <source>
        <dbReference type="Pfam" id="PF00364"/>
    </source>
</evidence>
<dbReference type="Gene3D" id="2.40.50.100">
    <property type="match status" value="1"/>
</dbReference>
<dbReference type="PANTHER" id="PTHR43178">
    <property type="entry name" value="DIHYDROLIPOAMIDE ACETYLTRANSFERASE COMPONENT OF PYRUVATE DEHYDROGENASE COMPLEX"/>
    <property type="match status" value="1"/>
</dbReference>
<dbReference type="Gene3D" id="3.30.559.10">
    <property type="entry name" value="Chloramphenicol acetyltransferase-like domain"/>
    <property type="match status" value="1"/>
</dbReference>
<dbReference type="EMBL" id="BAAAZR010000004">
    <property type="protein sequence ID" value="GAA3804794.1"/>
    <property type="molecule type" value="Genomic_DNA"/>
</dbReference>
<comment type="cofactor">
    <cofactor evidence="1 6">
        <name>(R)-lipoate</name>
        <dbReference type="ChEBI" id="CHEBI:83088"/>
    </cofactor>
</comment>
<protein>
    <recommendedName>
        <fullName evidence="6">Dihydrolipoamide acetyltransferase component of pyruvate dehydrogenase complex</fullName>
        <ecNumber evidence="6">2.3.1.-</ecNumber>
    </recommendedName>
</protein>
<dbReference type="EC" id="2.3.1.-" evidence="6"/>
<dbReference type="CDD" id="cd06849">
    <property type="entry name" value="lipoyl_domain"/>
    <property type="match status" value="1"/>
</dbReference>
<dbReference type="PROSITE" id="PS00189">
    <property type="entry name" value="LIPOYL"/>
    <property type="match status" value="1"/>
</dbReference>
<dbReference type="InterPro" id="IPR001078">
    <property type="entry name" value="2-oxoacid_DH_actylTfrase"/>
</dbReference>
<dbReference type="Pfam" id="PF00364">
    <property type="entry name" value="Biotin_lipoyl"/>
    <property type="match status" value="1"/>
</dbReference>
<sequence length="438" mass="46385">MIDIRVPKLNTNDAQYVLVEWVAEDGSPVRAGDPLAVVETSKTAEEIVSEGEGLLSRNLPEGADCEPGQVIARLFDTDQERRVFTEAGREPAAFTEGEPVTTEARQEPAAFTEGEPVTTEAGREPATFTEGEPVITAPARALMDRLGITTERIRALDKKIIRRSDIEELLSTAPPPSERADEARGGRIVTLSRAQQRAASVVELSYRTIPAAFTVMKVDVGAALSAGRALTRSLRTLVGLPELLVKAVGSLHERFPLFFASPIDARTVRVAGAAHVGVTFDVGKGLVIPVLTDASARSLADISRALMAFRLTAMRGEFRERDLRGAGIVVTLHNEPGVLLAVPIIFPGHVCALSLAAPYQEVVPDGGGGFEVRDVVQLGVAFDHRVVNGRDAVQFLDALRTALASPETLAAPGNATSAEGPASPRSLASPEAEGGATA</sequence>